<keyword evidence="3" id="KW-1185">Reference proteome</keyword>
<dbReference type="EMBL" id="HG970334">
    <property type="protein sequence ID" value="CEF88453.1"/>
    <property type="molecule type" value="Genomic_DNA"/>
</dbReference>
<accession>A0A098E578</accession>
<reference evidence="2" key="4">
    <citation type="submission" date="2017-01" db="UniProtKB">
        <authorList>
            <consortium name="EnsemblFungi"/>
        </authorList>
    </citation>
    <scope>IDENTIFICATION</scope>
    <source>
        <strain evidence="2">PH-1 / ATCC MYA-4620 / FGSC 9075 / NRRL 31084</strain>
    </source>
</reference>
<organism evidence="1 3">
    <name type="scientific">Gibberella zeae (strain ATCC MYA-4620 / CBS 123657 / FGSC 9075 / NRRL 31084 / PH-1)</name>
    <name type="common">Wheat head blight fungus</name>
    <name type="synonym">Fusarium graminearum</name>
    <dbReference type="NCBI Taxonomy" id="229533"/>
    <lineage>
        <taxon>Eukaryota</taxon>
        <taxon>Fungi</taxon>
        <taxon>Dikarya</taxon>
        <taxon>Ascomycota</taxon>
        <taxon>Pezizomycotina</taxon>
        <taxon>Sordariomycetes</taxon>
        <taxon>Hypocreomycetidae</taxon>
        <taxon>Hypocreales</taxon>
        <taxon>Nectriaceae</taxon>
        <taxon>Fusarium</taxon>
    </lineage>
</organism>
<dbReference type="eggNOG" id="ENOG502SI1M">
    <property type="taxonomic scope" value="Eukaryota"/>
</dbReference>
<reference evidence="2 3" key="2">
    <citation type="journal article" date="2010" name="Nature">
        <title>Comparative genomics reveals mobile pathogenicity chromosomes in Fusarium.</title>
        <authorList>
            <person name="Ma L.J."/>
            <person name="van der Does H.C."/>
            <person name="Borkovich K.A."/>
            <person name="Coleman J.J."/>
            <person name="Daboussi M.J."/>
            <person name="Di Pietro A."/>
            <person name="Dufresne M."/>
            <person name="Freitag M."/>
            <person name="Grabherr M."/>
            <person name="Henrissat B."/>
            <person name="Houterman P.M."/>
            <person name="Kang S."/>
            <person name="Shim W.B."/>
            <person name="Woloshuk C."/>
            <person name="Xie X."/>
            <person name="Xu J.R."/>
            <person name="Antoniw J."/>
            <person name="Baker S.E."/>
            <person name="Bluhm B.H."/>
            <person name="Breakspear A."/>
            <person name="Brown D.W."/>
            <person name="Butchko R.A."/>
            <person name="Chapman S."/>
            <person name="Coulson R."/>
            <person name="Coutinho P.M."/>
            <person name="Danchin E.G."/>
            <person name="Diener A."/>
            <person name="Gale L.R."/>
            <person name="Gardiner D.M."/>
            <person name="Goff S."/>
            <person name="Hammond-Kosack K.E."/>
            <person name="Hilburn K."/>
            <person name="Hua-Van A."/>
            <person name="Jonkers W."/>
            <person name="Kazan K."/>
            <person name="Kodira C.D."/>
            <person name="Koehrsen M."/>
            <person name="Kumar L."/>
            <person name="Lee Y.H."/>
            <person name="Li L."/>
            <person name="Manners J.M."/>
            <person name="Miranda-Saavedra D."/>
            <person name="Mukherjee M."/>
            <person name="Park G."/>
            <person name="Park J."/>
            <person name="Park S.Y."/>
            <person name="Proctor R.H."/>
            <person name="Regev A."/>
            <person name="Ruiz-Roldan M.C."/>
            <person name="Sain D."/>
            <person name="Sakthikumar S."/>
            <person name="Sykes S."/>
            <person name="Schwartz D.C."/>
            <person name="Turgeon B.G."/>
            <person name="Wapinski I."/>
            <person name="Yoder O."/>
            <person name="Young S."/>
            <person name="Zeng Q."/>
            <person name="Zhou S."/>
            <person name="Galagan J."/>
            <person name="Cuomo C.A."/>
            <person name="Kistler H.C."/>
            <person name="Rep M."/>
        </authorList>
    </citation>
    <scope>GENOME REANNOTATION</scope>
    <source>
        <strain evidence="3">ATCC MYA-4620 / CBS 123657 / FGSC 9075 / NRRL 31084 / PH-1</strain>
        <strain evidence="2">PH-1 / ATCC MYA-4620 / FGSC 9075 / NRRL 31084</strain>
    </source>
</reference>
<dbReference type="RefSeq" id="XP_011324388.1">
    <property type="nucleotide sequence ID" value="XM_011326086.1"/>
</dbReference>
<accession>I1RP44</accession>
<dbReference type="KEGG" id="fgr:FGSG_05796"/>
<evidence type="ECO:0000313" key="3">
    <source>
        <dbReference type="Proteomes" id="UP000070720"/>
    </source>
</evidence>
<proteinExistence type="predicted"/>
<reference evidence="2 3" key="1">
    <citation type="journal article" date="2007" name="Science">
        <title>The Fusarium graminearum genome reveals a link between localized polymorphism and pathogen specialization.</title>
        <authorList>
            <person name="Cuomo C.A."/>
            <person name="Gueldener U."/>
            <person name="Xu J.-R."/>
            <person name="Trail F."/>
            <person name="Turgeon B.G."/>
            <person name="Di Pietro A."/>
            <person name="Walton J.D."/>
            <person name="Ma L.-J."/>
            <person name="Baker S.E."/>
            <person name="Rep M."/>
            <person name="Adam G."/>
            <person name="Antoniw J."/>
            <person name="Baldwin T."/>
            <person name="Calvo S.E."/>
            <person name="Chang Y.-L."/>
            <person name="DeCaprio D."/>
            <person name="Gale L.R."/>
            <person name="Gnerre S."/>
            <person name="Goswami R.S."/>
            <person name="Hammond-Kosack K."/>
            <person name="Harris L.J."/>
            <person name="Hilburn K."/>
            <person name="Kennell J.C."/>
            <person name="Kroken S."/>
            <person name="Magnuson J.K."/>
            <person name="Mannhaupt G."/>
            <person name="Mauceli E.W."/>
            <person name="Mewes H.-W."/>
            <person name="Mitterbauer R."/>
            <person name="Muehlbauer G."/>
            <person name="Muensterkoetter M."/>
            <person name="Nelson D."/>
            <person name="O'Donnell K."/>
            <person name="Ouellet T."/>
            <person name="Qi W."/>
            <person name="Quesneville H."/>
            <person name="Roncero M.I.G."/>
            <person name="Seong K.-Y."/>
            <person name="Tetko I.V."/>
            <person name="Urban M."/>
            <person name="Waalwijk C."/>
            <person name="Ward T.J."/>
            <person name="Yao J."/>
            <person name="Birren B.W."/>
            <person name="Kistler H.C."/>
        </authorList>
    </citation>
    <scope>NUCLEOTIDE SEQUENCE [LARGE SCALE GENOMIC DNA]</scope>
    <source>
        <strain evidence="3">ATCC MYA-4620 / CBS 123657 / FGSC 9075 / NRRL 31084 / PH-1</strain>
        <strain evidence="2">PH-1 / ATCC MYA-4620 / FGSC 9075 / NRRL 31084</strain>
    </source>
</reference>
<evidence type="ECO:0000313" key="2">
    <source>
        <dbReference type="EnsemblFungi" id="CEF88453"/>
    </source>
</evidence>
<reference evidence="1 3" key="3">
    <citation type="journal article" date="2015" name="BMC Genomics">
        <title>The completed genome sequence of the pathogenic ascomycete fungus Fusarium graminearum.</title>
        <authorList>
            <person name="King R."/>
            <person name="Urban M."/>
            <person name="Hammond-Kosack M.C."/>
            <person name="Hassani-Pak K."/>
            <person name="Hammond-Kosack K.E."/>
        </authorList>
    </citation>
    <scope>NUCLEOTIDE SEQUENCE [LARGE SCALE GENOMIC DNA]</scope>
    <source>
        <strain evidence="3">ATCC MYA-4620 / CBS 123657 / FGSC 9075 / NRRL 31084 / PH-1</strain>
        <strain evidence="1">PH-1</strain>
    </source>
</reference>
<protein>
    <submittedName>
        <fullName evidence="1">Chromosome 3, complete genome</fullName>
    </submittedName>
</protein>
<sequence>MSRYDKEKSWLETKSTPLKTAGLKPGSNLLLASALHGIARQGKGHDLTELERLATRPFMAMTESEEEIAALGQICSEAKAAARSRSFAAFNAPSAIMSMPDDEPLTKEQFNDQIRELGEETVLQPHIRAVSSDQVQADGSVIPTEAFATTSSALGKSCELTKDEVYFSWGWGDDQNHGISYKTGEFGSFVTGTIRDFPSGTPDLHNGNVSQAVCGTIICWEADQSSSEWYDKLILAMQELSRMAKSLAHDVGGGALNALIGQLPGFSQYADMMFWIENVAMVIGAFLEIFRNKDDKVAEHNYGFNREFLRRYQRPDSFIDFSFDGGSGGNFSLFARALIGPDMG</sequence>
<dbReference type="Proteomes" id="UP000070720">
    <property type="component" value="Chromosome 3"/>
</dbReference>
<name>I1RP44_GIBZE</name>
<gene>
    <name evidence="2" type="primary">FG05796.1</name>
    <name evidence="1" type="ORF">FGRAMPH1_01T18781</name>
</gene>
<dbReference type="InParanoid" id="I1RP44"/>
<evidence type="ECO:0000313" key="1">
    <source>
        <dbReference type="EMBL" id="CEF88453.1"/>
    </source>
</evidence>
<dbReference type="AlphaFoldDB" id="I1RP44"/>
<dbReference type="OrthoDB" id="3544586at2759"/>
<dbReference type="VEuPathDB" id="FungiDB:FGRAMPH1_01G18781"/>
<dbReference type="HOGENOM" id="CLU_806655_0_0_1"/>
<dbReference type="EnsemblFungi" id="CEF88453">
    <property type="protein sequence ID" value="CEF88453"/>
    <property type="gene ID" value="FGRRES_05796"/>
</dbReference>